<evidence type="ECO:0000313" key="3">
    <source>
        <dbReference type="Proteomes" id="UP001303046"/>
    </source>
</evidence>
<feature type="region of interest" description="Disordered" evidence="1">
    <location>
        <begin position="136"/>
        <end position="157"/>
    </location>
</feature>
<accession>A0ABR1EPL0</accession>
<gene>
    <name evidence="2" type="primary">Necator_chrX.g24802</name>
    <name evidence="2" type="ORF">RB195_024637</name>
</gene>
<protein>
    <submittedName>
        <fullName evidence="2">Uncharacterized protein</fullName>
    </submittedName>
</protein>
<comment type="caution">
    <text evidence="2">The sequence shown here is derived from an EMBL/GenBank/DDBJ whole genome shotgun (WGS) entry which is preliminary data.</text>
</comment>
<proteinExistence type="predicted"/>
<dbReference type="EMBL" id="JAVFWL010000006">
    <property type="protein sequence ID" value="KAK6764385.1"/>
    <property type="molecule type" value="Genomic_DNA"/>
</dbReference>
<dbReference type="Proteomes" id="UP001303046">
    <property type="component" value="Unassembled WGS sequence"/>
</dbReference>
<reference evidence="2 3" key="1">
    <citation type="submission" date="2023-08" db="EMBL/GenBank/DDBJ databases">
        <title>A Necator americanus chromosomal reference genome.</title>
        <authorList>
            <person name="Ilik V."/>
            <person name="Petrzelkova K.J."/>
            <person name="Pardy F."/>
            <person name="Fuh T."/>
            <person name="Niatou-Singa F.S."/>
            <person name="Gouil Q."/>
            <person name="Baker L."/>
            <person name="Ritchie M.E."/>
            <person name="Jex A.R."/>
            <person name="Gazzola D."/>
            <person name="Li H."/>
            <person name="Toshio Fujiwara R."/>
            <person name="Zhan B."/>
            <person name="Aroian R.V."/>
            <person name="Pafco B."/>
            <person name="Schwarz E.M."/>
        </authorList>
    </citation>
    <scope>NUCLEOTIDE SEQUENCE [LARGE SCALE GENOMIC DNA]</scope>
    <source>
        <strain evidence="2 3">Aroian</strain>
        <tissue evidence="2">Whole animal</tissue>
    </source>
</reference>
<evidence type="ECO:0000313" key="2">
    <source>
        <dbReference type="EMBL" id="KAK6764385.1"/>
    </source>
</evidence>
<keyword evidence="3" id="KW-1185">Reference proteome</keyword>
<evidence type="ECO:0000256" key="1">
    <source>
        <dbReference type="SAM" id="MobiDB-lite"/>
    </source>
</evidence>
<feature type="compositionally biased region" description="Polar residues" evidence="1">
    <location>
        <begin position="136"/>
        <end position="150"/>
    </location>
</feature>
<name>A0ABR1EPL0_NECAM</name>
<organism evidence="2 3">
    <name type="scientific">Necator americanus</name>
    <name type="common">Human hookworm</name>
    <dbReference type="NCBI Taxonomy" id="51031"/>
    <lineage>
        <taxon>Eukaryota</taxon>
        <taxon>Metazoa</taxon>
        <taxon>Ecdysozoa</taxon>
        <taxon>Nematoda</taxon>
        <taxon>Chromadorea</taxon>
        <taxon>Rhabditida</taxon>
        <taxon>Rhabditina</taxon>
        <taxon>Rhabditomorpha</taxon>
        <taxon>Strongyloidea</taxon>
        <taxon>Ancylostomatidae</taxon>
        <taxon>Bunostominae</taxon>
        <taxon>Necator</taxon>
    </lineage>
</organism>
<sequence>MAISLKTRKIVLTRHSSSLTQLLTKHAELGSNVNLPDREACNAALKQVQNAIVEIKTLQAIFEGTLYGFTDKVDKISEPLTKEEEDKMSEYIANAEGLIASTSDLLLKLEMTRASLASHSRTSPTHWISSFTRNSCSQDRTAEDTNTGVQRQKLAMG</sequence>